<dbReference type="Proteomes" id="UP001183176">
    <property type="component" value="Unassembled WGS sequence"/>
</dbReference>
<accession>A0ABU2JDH7</accession>
<evidence type="ECO:0000313" key="2">
    <source>
        <dbReference type="Proteomes" id="UP001183176"/>
    </source>
</evidence>
<proteinExistence type="predicted"/>
<dbReference type="RefSeq" id="WP_311424188.1">
    <property type="nucleotide sequence ID" value="NZ_JAVREH010000027.1"/>
</dbReference>
<evidence type="ECO:0000313" key="1">
    <source>
        <dbReference type="EMBL" id="MDT0263042.1"/>
    </source>
</evidence>
<gene>
    <name evidence="1" type="ORF">RM423_16755</name>
</gene>
<sequence length="87" mass="9403">MTVLDDQPNDTLIELDARKRVSLPMAKPGRYLAHAEPDGTITLVPAVVMSKLEASILANSEIMAAVNRAEAAGYTGGRRDRPTRPTE</sequence>
<protein>
    <submittedName>
        <fullName evidence="1">Uncharacterized protein</fullName>
    </submittedName>
</protein>
<comment type="caution">
    <text evidence="1">The sequence shown here is derived from an EMBL/GenBank/DDBJ whole genome shotgun (WGS) entry which is preliminary data.</text>
</comment>
<name>A0ABU2JDH7_9ACTN</name>
<reference evidence="2" key="1">
    <citation type="submission" date="2023-07" db="EMBL/GenBank/DDBJ databases">
        <title>30 novel species of actinomycetes from the DSMZ collection.</title>
        <authorList>
            <person name="Nouioui I."/>
        </authorList>
    </citation>
    <scope>NUCLEOTIDE SEQUENCE [LARGE SCALE GENOMIC DNA]</scope>
    <source>
        <strain evidence="2">DSM 44399</strain>
    </source>
</reference>
<keyword evidence="2" id="KW-1185">Reference proteome</keyword>
<dbReference type="EMBL" id="JAVREH010000027">
    <property type="protein sequence ID" value="MDT0263042.1"/>
    <property type="molecule type" value="Genomic_DNA"/>
</dbReference>
<organism evidence="1 2">
    <name type="scientific">Jatrophihabitans lederbergiae</name>
    <dbReference type="NCBI Taxonomy" id="3075547"/>
    <lineage>
        <taxon>Bacteria</taxon>
        <taxon>Bacillati</taxon>
        <taxon>Actinomycetota</taxon>
        <taxon>Actinomycetes</taxon>
        <taxon>Jatrophihabitantales</taxon>
        <taxon>Jatrophihabitantaceae</taxon>
        <taxon>Jatrophihabitans</taxon>
    </lineage>
</organism>